<accession>A0A0A1XAH0</accession>
<sequence length="403" mass="45499">MGLIKYGILLATLTLALAETQNECVVPVSSKGEQWPLIYKPSGELYPVQLDAEQRSASVHLPVGEEVLLSCGPNYLKNFNRAETLSVKCDSDGKLKSLTISSGLQNKPKPANYFGCDLRVVEEVLSTVNGCNNRDWTPVAYGYVNPWDNLTHIIGEACYDENEGRTRFAHIKLSSTGYPQLQRLPKFFLTRFNHPDGRYKSELFRGLRFDEIYQRVRQTLHLKTAPFLHIANYVDDFFILNPQFQAVKKLGWNYFVSHDELEAWTELKRDILAHQKATKEDMDIYVGSHGVQVLYGLNGEQMSFYLHPDLGEDGKFPVPELLWIVVKEEDKATAFGVYNDANANAVHRSVSTTPHAPICESKCGEITWLSDALKNSGVICCSVSQFRKVVKEVPELTEEDSLL</sequence>
<reference evidence="2" key="2">
    <citation type="journal article" date="2015" name="Gigascience">
        <title>Reconstructing a comprehensive transcriptome assembly of a white-pupal translocated strain of the pest fruit fly Bactrocera cucurbitae.</title>
        <authorList>
            <person name="Sim S.B."/>
            <person name="Calla B."/>
            <person name="Hall B."/>
            <person name="DeRego T."/>
            <person name="Geib S.M."/>
        </authorList>
    </citation>
    <scope>NUCLEOTIDE SEQUENCE</scope>
</reference>
<keyword evidence="1" id="KW-0732">Signal</keyword>
<proteinExistence type="predicted"/>
<evidence type="ECO:0000313" key="2">
    <source>
        <dbReference type="EMBL" id="JAD07725.1"/>
    </source>
</evidence>
<dbReference type="OrthoDB" id="7409492at2759"/>
<feature type="chain" id="PRO_5001983500" evidence="1">
    <location>
        <begin position="19"/>
        <end position="403"/>
    </location>
</feature>
<feature type="signal peptide" evidence="1">
    <location>
        <begin position="1"/>
        <end position="18"/>
    </location>
</feature>
<reference evidence="2" key="1">
    <citation type="submission" date="2014-11" db="EMBL/GenBank/DDBJ databases">
        <authorList>
            <person name="Geib S."/>
        </authorList>
    </citation>
    <scope>NUCLEOTIDE SEQUENCE</scope>
</reference>
<gene>
    <name evidence="2" type="primary">HLA-A</name>
    <name evidence="2" type="ORF">g.13821</name>
</gene>
<dbReference type="AlphaFoldDB" id="A0A0A1XAH0"/>
<protein>
    <submittedName>
        <fullName evidence="2">HLA class I histocompatibility antigen, A-80 alpha chain</fullName>
    </submittedName>
</protein>
<dbReference type="EMBL" id="GBXI01006567">
    <property type="protein sequence ID" value="JAD07725.1"/>
    <property type="molecule type" value="Transcribed_RNA"/>
</dbReference>
<evidence type="ECO:0000256" key="1">
    <source>
        <dbReference type="SAM" id="SignalP"/>
    </source>
</evidence>
<organism evidence="2">
    <name type="scientific">Zeugodacus cucurbitae</name>
    <name type="common">Melon fruit fly</name>
    <name type="synonym">Bactrocera cucurbitae</name>
    <dbReference type="NCBI Taxonomy" id="28588"/>
    <lineage>
        <taxon>Eukaryota</taxon>
        <taxon>Metazoa</taxon>
        <taxon>Ecdysozoa</taxon>
        <taxon>Arthropoda</taxon>
        <taxon>Hexapoda</taxon>
        <taxon>Insecta</taxon>
        <taxon>Pterygota</taxon>
        <taxon>Neoptera</taxon>
        <taxon>Endopterygota</taxon>
        <taxon>Diptera</taxon>
        <taxon>Brachycera</taxon>
        <taxon>Muscomorpha</taxon>
        <taxon>Tephritoidea</taxon>
        <taxon>Tephritidae</taxon>
        <taxon>Zeugodacus</taxon>
        <taxon>Zeugodacus</taxon>
    </lineage>
</organism>
<name>A0A0A1XAH0_ZEUCU</name>